<evidence type="ECO:0000313" key="7">
    <source>
        <dbReference type="Proteomes" id="UP000199181"/>
    </source>
</evidence>
<comment type="similarity">
    <text evidence="1">Belongs to the LysR transcriptional regulatory family.</text>
</comment>
<dbReference type="GO" id="GO:0032993">
    <property type="term" value="C:protein-DNA complex"/>
    <property type="evidence" value="ECO:0007669"/>
    <property type="project" value="TreeGrafter"/>
</dbReference>
<keyword evidence="2" id="KW-0805">Transcription regulation</keyword>
<gene>
    <name evidence="6" type="ORF">SAMN05443639_101327</name>
</gene>
<dbReference type="AlphaFoldDB" id="A0A1H9ZJR7"/>
<dbReference type="InterPro" id="IPR005119">
    <property type="entry name" value="LysR_subst-bd"/>
</dbReference>
<evidence type="ECO:0000313" key="6">
    <source>
        <dbReference type="EMBL" id="SES81754.1"/>
    </source>
</evidence>
<dbReference type="Proteomes" id="UP000199181">
    <property type="component" value="Unassembled WGS sequence"/>
</dbReference>
<evidence type="ECO:0000256" key="4">
    <source>
        <dbReference type="ARBA" id="ARBA00023163"/>
    </source>
</evidence>
<dbReference type="PANTHER" id="PTHR30346:SF28">
    <property type="entry name" value="HTH-TYPE TRANSCRIPTIONAL REGULATOR CYNR"/>
    <property type="match status" value="1"/>
</dbReference>
<dbReference type="GO" id="GO:0003677">
    <property type="term" value="F:DNA binding"/>
    <property type="evidence" value="ECO:0007669"/>
    <property type="project" value="UniProtKB-KW"/>
</dbReference>
<organism evidence="6 7">
    <name type="scientific">Stigmatella erecta</name>
    <dbReference type="NCBI Taxonomy" id="83460"/>
    <lineage>
        <taxon>Bacteria</taxon>
        <taxon>Pseudomonadati</taxon>
        <taxon>Myxococcota</taxon>
        <taxon>Myxococcia</taxon>
        <taxon>Myxococcales</taxon>
        <taxon>Cystobacterineae</taxon>
        <taxon>Archangiaceae</taxon>
        <taxon>Stigmatella</taxon>
    </lineage>
</organism>
<dbReference type="Pfam" id="PF03466">
    <property type="entry name" value="LysR_substrate"/>
    <property type="match status" value="1"/>
</dbReference>
<dbReference type="GO" id="GO:0003700">
    <property type="term" value="F:DNA-binding transcription factor activity"/>
    <property type="evidence" value="ECO:0007669"/>
    <property type="project" value="TreeGrafter"/>
</dbReference>
<dbReference type="Gene3D" id="3.40.190.10">
    <property type="entry name" value="Periplasmic binding protein-like II"/>
    <property type="match status" value="2"/>
</dbReference>
<dbReference type="EMBL" id="FOIJ01000001">
    <property type="protein sequence ID" value="SES81754.1"/>
    <property type="molecule type" value="Genomic_DNA"/>
</dbReference>
<keyword evidence="4" id="KW-0804">Transcription</keyword>
<evidence type="ECO:0000256" key="1">
    <source>
        <dbReference type="ARBA" id="ARBA00009437"/>
    </source>
</evidence>
<accession>A0A1H9ZJR7</accession>
<dbReference type="PANTHER" id="PTHR30346">
    <property type="entry name" value="TRANSCRIPTIONAL DUAL REGULATOR HCAR-RELATED"/>
    <property type="match status" value="1"/>
</dbReference>
<dbReference type="CDD" id="cd08414">
    <property type="entry name" value="PBP2_LTTR_aromatics_like"/>
    <property type="match status" value="1"/>
</dbReference>
<dbReference type="SUPFAM" id="SSF53850">
    <property type="entry name" value="Periplasmic binding protein-like II"/>
    <property type="match status" value="1"/>
</dbReference>
<keyword evidence="3" id="KW-0238">DNA-binding</keyword>
<evidence type="ECO:0000259" key="5">
    <source>
        <dbReference type="Pfam" id="PF03466"/>
    </source>
</evidence>
<feature type="domain" description="LysR substrate-binding" evidence="5">
    <location>
        <begin position="2"/>
        <end position="172"/>
    </location>
</feature>
<reference evidence="7" key="1">
    <citation type="submission" date="2016-10" db="EMBL/GenBank/DDBJ databases">
        <authorList>
            <person name="Varghese N."/>
            <person name="Submissions S."/>
        </authorList>
    </citation>
    <scope>NUCLEOTIDE SEQUENCE [LARGE SCALE GENOMIC DNA]</scope>
    <source>
        <strain evidence="7">DSM 16858</strain>
    </source>
</reference>
<evidence type="ECO:0000256" key="3">
    <source>
        <dbReference type="ARBA" id="ARBA00023125"/>
    </source>
</evidence>
<protein>
    <submittedName>
        <fullName evidence="6">LysR substrate binding domain-containing protein</fullName>
    </submittedName>
</protein>
<name>A0A1H9ZJR7_9BACT</name>
<sequence>MPDIELLLHELHPHDQLEALLEGRIQAGFITAPGQRLPPELTAVKVGSWPLRVAMPAGHPLAQRDRVSPSLLREEPFIDYAGSKDEQGLPALQRIMGFAPPIRYRGTSIMAVISLVAAGLGAALVPSSIATLHLDDNVVFLPLTGVTEMMEMIVAYRRDERAPAVRAFCEIVSGTARA</sequence>
<proteinExistence type="inferred from homology"/>
<keyword evidence="7" id="KW-1185">Reference proteome</keyword>
<evidence type="ECO:0000256" key="2">
    <source>
        <dbReference type="ARBA" id="ARBA00023015"/>
    </source>
</evidence>